<evidence type="ECO:0008006" key="3">
    <source>
        <dbReference type="Google" id="ProtNLM"/>
    </source>
</evidence>
<dbReference type="EMBL" id="VEPZ02001375">
    <property type="protein sequence ID" value="KAE8676714.1"/>
    <property type="molecule type" value="Genomic_DNA"/>
</dbReference>
<dbReference type="PANTHER" id="PTHR11017">
    <property type="entry name" value="LEUCINE-RICH REPEAT-CONTAINING PROTEIN"/>
    <property type="match status" value="1"/>
</dbReference>
<gene>
    <name evidence="1" type="ORF">F3Y22_tig00111582pilonHSYRG00752</name>
</gene>
<evidence type="ECO:0000313" key="2">
    <source>
        <dbReference type="Proteomes" id="UP000436088"/>
    </source>
</evidence>
<proteinExistence type="predicted"/>
<dbReference type="InterPro" id="IPR032675">
    <property type="entry name" value="LRR_dom_sf"/>
</dbReference>
<organism evidence="1 2">
    <name type="scientific">Hibiscus syriacus</name>
    <name type="common">Rose of Sharon</name>
    <dbReference type="NCBI Taxonomy" id="106335"/>
    <lineage>
        <taxon>Eukaryota</taxon>
        <taxon>Viridiplantae</taxon>
        <taxon>Streptophyta</taxon>
        <taxon>Embryophyta</taxon>
        <taxon>Tracheophyta</taxon>
        <taxon>Spermatophyta</taxon>
        <taxon>Magnoliopsida</taxon>
        <taxon>eudicotyledons</taxon>
        <taxon>Gunneridae</taxon>
        <taxon>Pentapetalae</taxon>
        <taxon>rosids</taxon>
        <taxon>malvids</taxon>
        <taxon>Malvales</taxon>
        <taxon>Malvaceae</taxon>
        <taxon>Malvoideae</taxon>
        <taxon>Hibiscus</taxon>
    </lineage>
</organism>
<dbReference type="Gene3D" id="3.80.10.10">
    <property type="entry name" value="Ribonuclease Inhibitor"/>
    <property type="match status" value="1"/>
</dbReference>
<evidence type="ECO:0000313" key="1">
    <source>
        <dbReference type="EMBL" id="KAE8676714.1"/>
    </source>
</evidence>
<dbReference type="Gene3D" id="2.40.30.10">
    <property type="entry name" value="Translation factors"/>
    <property type="match status" value="1"/>
</dbReference>
<dbReference type="GO" id="GO:0006952">
    <property type="term" value="P:defense response"/>
    <property type="evidence" value="ECO:0007669"/>
    <property type="project" value="InterPro"/>
</dbReference>
<dbReference type="SUPFAM" id="SSF52058">
    <property type="entry name" value="L domain-like"/>
    <property type="match status" value="1"/>
</dbReference>
<sequence>MGLSGRMTVGTREPYMQHKEIKEAQGTKTAAQGVEHAIAGTSTYVVVTDEDVEDLKEAIKDDMQSFYMQGTDLIEGIKLDMTQTDNLHLCSTIFEKMHNLKYILFGVPQYMRDSWNEKLRVDGVDNVSLPEELRYLCWDFYPFKSLPSSFSPKNLVVLKLQHGNMEQLWNEDGHLWFKLEECYSLSKFPELPNNFVYLKLEKTRIEEVPDSIEHLVELGTLFMKNSRNPEKFNRIRLICSSIQKLECNVSLSGSVAVDVSSPIMRCKSLGSLAVDHCESLKLLSELPPCLWLLDAHGCTWLVTGNCILLIWLSDKF</sequence>
<dbReference type="AlphaFoldDB" id="A0A6A2YJP7"/>
<protein>
    <recommendedName>
        <fullName evidence="3">NB-ARC domain-containing protein</fullName>
    </recommendedName>
</protein>
<name>A0A6A2YJP7_HIBSY</name>
<dbReference type="Proteomes" id="UP000436088">
    <property type="component" value="Unassembled WGS sequence"/>
</dbReference>
<comment type="caution">
    <text evidence="1">The sequence shown here is derived from an EMBL/GenBank/DDBJ whole genome shotgun (WGS) entry which is preliminary data.</text>
</comment>
<accession>A0A6A2YJP7</accession>
<keyword evidence="2" id="KW-1185">Reference proteome</keyword>
<dbReference type="InterPro" id="IPR044974">
    <property type="entry name" value="Disease_R_plants"/>
</dbReference>
<reference evidence="1" key="1">
    <citation type="submission" date="2019-09" db="EMBL/GenBank/DDBJ databases">
        <title>Draft genome information of white flower Hibiscus syriacus.</title>
        <authorList>
            <person name="Kim Y.-M."/>
        </authorList>
    </citation>
    <scope>NUCLEOTIDE SEQUENCE [LARGE SCALE GENOMIC DNA]</scope>
    <source>
        <strain evidence="1">YM2019G1</strain>
    </source>
</reference>
<dbReference type="PANTHER" id="PTHR11017:SF479">
    <property type="entry name" value="DISEASE RESISTANCE PROTEIN (TIR-NBS-LRR CLASS) FAMILY"/>
    <property type="match status" value="1"/>
</dbReference>